<comment type="subunit">
    <text evidence="3">Component of the RIX1 complex.</text>
</comment>
<keyword evidence="2 3" id="KW-0539">Nucleus</keyword>
<dbReference type="GO" id="GO:0120330">
    <property type="term" value="C:rixosome complex"/>
    <property type="evidence" value="ECO:0007669"/>
    <property type="project" value="UniProtKB-UniRule"/>
</dbReference>
<dbReference type="Pfam" id="PF12333">
    <property type="entry name" value="Ipi1_N"/>
    <property type="match status" value="1"/>
</dbReference>
<comment type="function">
    <text evidence="3">Component of the RIX1 complex required for processing of ITS2 sequences from 35S pre-rRNA.</text>
</comment>
<dbReference type="KEGG" id="yli:2905987"/>
<protein>
    <recommendedName>
        <fullName evidence="3">Pre-rRNA-processing protein</fullName>
    </recommendedName>
</protein>
<gene>
    <name evidence="5" type="ORF">YALI1_A10143g</name>
</gene>
<evidence type="ECO:0000259" key="4">
    <source>
        <dbReference type="Pfam" id="PF12333"/>
    </source>
</evidence>
<keyword evidence="3" id="KW-0698">rRNA processing</keyword>
<dbReference type="eggNOG" id="KOG2149">
    <property type="taxonomic scope" value="Eukaryota"/>
</dbReference>
<dbReference type="EMBL" id="CP017553">
    <property type="protein sequence ID" value="AOW00481.1"/>
    <property type="molecule type" value="Genomic_DNA"/>
</dbReference>
<evidence type="ECO:0000313" key="5">
    <source>
        <dbReference type="EMBL" id="AOW00481.1"/>
    </source>
</evidence>
<evidence type="ECO:0000313" key="6">
    <source>
        <dbReference type="Proteomes" id="UP000182444"/>
    </source>
</evidence>
<accession>A0A1D8N4C0</accession>
<comment type="subcellular location">
    <subcellularLocation>
        <location evidence="1 3">Nucleus</location>
    </subcellularLocation>
</comment>
<dbReference type="VEuPathDB" id="FungiDB:YALI1_A10143g"/>
<organism evidence="5 6">
    <name type="scientific">Yarrowia lipolytica</name>
    <name type="common">Candida lipolytica</name>
    <dbReference type="NCBI Taxonomy" id="4952"/>
    <lineage>
        <taxon>Eukaryota</taxon>
        <taxon>Fungi</taxon>
        <taxon>Dikarya</taxon>
        <taxon>Ascomycota</taxon>
        <taxon>Saccharomycotina</taxon>
        <taxon>Dipodascomycetes</taxon>
        <taxon>Dipodascales</taxon>
        <taxon>Dipodascales incertae sedis</taxon>
        <taxon>Yarrowia</taxon>
    </lineage>
</organism>
<sequence>MYILYLYFKLSFNSLDRTLADKVLSVFATVAEAVFSCMQYADHTKNITISSSLSNIMVSARKKKEKKKDFQKTKLKVGKTAPKSNTHTDLSFKAKTISLPNQSIVKGITGAGGVPVGSTVSPLNNEDFKHHILLLKHHSAGTRKEALIYLTNAWNKYLASSDDLGVNIKPIVDAAAPLVLDLSEKVRAELLLLLRALCFEPGQVDPVPANQLSDISKPKFTLKPEFYTANSPLSLHIPNLALYIHSAMTHITPDIRADSTKFLLLMVTPATGESHTFSHSFDLSICSVLQRQYWAKTLNCFFALFGWSHEKTDQQLTMSSSSVTAGLAFGKQAASVKKSFLECLQLFLRSGLSEFGVKYKEIKLLDASGNDVVIEQRQPENPLFHPMSRLFTQPPNSDPFLHLNLFKSTNTSATTTSITEDVEARNQVLKTYLGSLHHGLELLAKEGGEIGRLAKKTIEVSVC</sequence>
<name>A0A1D8N4C0_YARLL</name>
<keyword evidence="3" id="KW-0690">Ribosome biogenesis</keyword>
<comment type="similarity">
    <text evidence="3">Belongs to the IPI1/TEX10 family.</text>
</comment>
<dbReference type="GO" id="GO:0006364">
    <property type="term" value="P:rRNA processing"/>
    <property type="evidence" value="ECO:0007669"/>
    <property type="project" value="UniProtKB-UniRule"/>
</dbReference>
<dbReference type="InterPro" id="IPR024679">
    <property type="entry name" value="Ipi1_N"/>
</dbReference>
<dbReference type="PANTHER" id="PTHR16056:SF2">
    <property type="entry name" value="TESTIS-EXPRESSED PROTEIN 10"/>
    <property type="match status" value="1"/>
</dbReference>
<evidence type="ECO:0000256" key="3">
    <source>
        <dbReference type="RuleBase" id="RU368021"/>
    </source>
</evidence>
<evidence type="ECO:0000256" key="2">
    <source>
        <dbReference type="ARBA" id="ARBA00023242"/>
    </source>
</evidence>
<evidence type="ECO:0000256" key="1">
    <source>
        <dbReference type="ARBA" id="ARBA00004123"/>
    </source>
</evidence>
<dbReference type="RefSeq" id="XP_499937.2">
    <property type="nucleotide sequence ID" value="XM_499937.2"/>
</dbReference>
<dbReference type="AlphaFoldDB" id="A0A1D8N4C0"/>
<dbReference type="Proteomes" id="UP000182444">
    <property type="component" value="Chromosome 1A"/>
</dbReference>
<reference evidence="5 6" key="1">
    <citation type="journal article" date="2016" name="PLoS ONE">
        <title>Sequence Assembly of Yarrowia lipolytica Strain W29/CLIB89 Shows Transposable Element Diversity.</title>
        <authorList>
            <person name="Magnan C."/>
            <person name="Yu J."/>
            <person name="Chang I."/>
            <person name="Jahn E."/>
            <person name="Kanomata Y."/>
            <person name="Wu J."/>
            <person name="Zeller M."/>
            <person name="Oakes M."/>
            <person name="Baldi P."/>
            <person name="Sandmeyer S."/>
        </authorList>
    </citation>
    <scope>NUCLEOTIDE SEQUENCE [LARGE SCALE GENOMIC DNA]</scope>
    <source>
        <strain evidence="6">CLIB89(W29)</strain>
    </source>
</reference>
<dbReference type="GeneID" id="2905987"/>
<dbReference type="VEuPathDB" id="FungiDB:YALI0_A10252g"/>
<proteinExistence type="inferred from homology"/>
<feature type="domain" description="Pre-rRNA-processing protein Ipi1 N-terminal" evidence="4">
    <location>
        <begin position="233"/>
        <end position="348"/>
    </location>
</feature>
<dbReference type="PANTHER" id="PTHR16056">
    <property type="entry name" value="REGULATOR OF MICROTUBULE DYNAMICS PROTEIN"/>
    <property type="match status" value="1"/>
</dbReference>
<dbReference type="GO" id="GO:0005634">
    <property type="term" value="C:nucleus"/>
    <property type="evidence" value="ECO:0007669"/>
    <property type="project" value="UniProtKB-SubCell"/>
</dbReference>